<name>A0A3G4ZPR9_9VIRU</name>
<feature type="transmembrane region" description="Helical" evidence="1">
    <location>
        <begin position="109"/>
        <end position="133"/>
    </location>
</feature>
<evidence type="ECO:0000313" key="2">
    <source>
        <dbReference type="EMBL" id="AYV75603.1"/>
    </source>
</evidence>
<organism evidence="2">
    <name type="scientific">Terrestrivirus sp</name>
    <dbReference type="NCBI Taxonomy" id="2487775"/>
    <lineage>
        <taxon>Viruses</taxon>
        <taxon>Varidnaviria</taxon>
        <taxon>Bamfordvirae</taxon>
        <taxon>Nucleocytoviricota</taxon>
        <taxon>Megaviricetes</taxon>
        <taxon>Imitervirales</taxon>
        <taxon>Mimiviridae</taxon>
        <taxon>Klosneuvirinae</taxon>
    </lineage>
</organism>
<evidence type="ECO:0000256" key="1">
    <source>
        <dbReference type="SAM" id="Phobius"/>
    </source>
</evidence>
<keyword evidence="1" id="KW-0472">Membrane</keyword>
<gene>
    <name evidence="2" type="ORF">Terrestrivirus2_111</name>
</gene>
<proteinExistence type="predicted"/>
<protein>
    <submittedName>
        <fullName evidence="2">Uncharacterized protein</fullName>
    </submittedName>
</protein>
<keyword evidence="1" id="KW-1133">Transmembrane helix</keyword>
<feature type="transmembrane region" description="Helical" evidence="1">
    <location>
        <begin position="12"/>
        <end position="36"/>
    </location>
</feature>
<sequence length="214" mass="24621">MSRLFKLFSRGMFILCSMICFTNFVSVGGGIAILVINQEAMGRVWKVWGYVLLQTVLTFSSTLFIFGSLVSVYRIRNTTNSINYDRQLVGVIDFSELVRIPSHIIRQKILTHFACIFYGVNIAISSLGQIIYYNIDPVSLIFYTKFYPSLWTFIEISSMYFVVLYSITTLLLIPFIALNFYLIPCCYSKCNTFGTNHNIFRNDMSYDDSDDDSI</sequence>
<keyword evidence="1" id="KW-0812">Transmembrane</keyword>
<accession>A0A3G4ZPR9</accession>
<feature type="transmembrane region" description="Helical" evidence="1">
    <location>
        <begin position="48"/>
        <end position="73"/>
    </location>
</feature>
<dbReference type="EMBL" id="MK071980">
    <property type="protein sequence ID" value="AYV75603.1"/>
    <property type="molecule type" value="Genomic_DNA"/>
</dbReference>
<reference evidence="2" key="1">
    <citation type="submission" date="2018-10" db="EMBL/GenBank/DDBJ databases">
        <title>Hidden diversity of soil giant viruses.</title>
        <authorList>
            <person name="Schulz F."/>
            <person name="Alteio L."/>
            <person name="Goudeau D."/>
            <person name="Ryan E.M."/>
            <person name="Malmstrom R.R."/>
            <person name="Blanchard J."/>
            <person name="Woyke T."/>
        </authorList>
    </citation>
    <scope>NUCLEOTIDE SEQUENCE</scope>
    <source>
        <strain evidence="2">TEV1</strain>
    </source>
</reference>
<feature type="transmembrane region" description="Helical" evidence="1">
    <location>
        <begin position="153"/>
        <end position="182"/>
    </location>
</feature>